<keyword evidence="4" id="KW-1185">Reference proteome</keyword>
<evidence type="ECO:0000313" key="3">
    <source>
        <dbReference type="EMBL" id="MCH4812870.1"/>
    </source>
</evidence>
<evidence type="ECO:0000313" key="4">
    <source>
        <dbReference type="Proteomes" id="UP001320609"/>
    </source>
</evidence>
<reference evidence="3 4" key="1">
    <citation type="submission" date="2022-03" db="EMBL/GenBank/DDBJ databases">
        <title>Genomic signatures underlying metal tolerance in selected Arctic bacterial isolates.</title>
        <authorList>
            <person name="Thomas F.A."/>
            <person name="Venkatachalam S."/>
            <person name="Krishnan K.P."/>
        </authorList>
    </citation>
    <scope>NUCLEOTIDE SEQUENCE [LARGE SCALE GENOMIC DNA]</scope>
    <source>
        <strain evidence="3 4">HM116</strain>
    </source>
</reference>
<comment type="caution">
    <text evidence="3">The sequence shown here is derived from an EMBL/GenBank/DDBJ whole genome shotgun (WGS) entry which is preliminary data.</text>
</comment>
<sequence length="97" mass="10428">MKNLLLALPLSILLLSTAQAQQIETEQDLLNGMLHQMTGQLTEGKADLTQNSFMTAENVTGSQRDDTAGYKAKRMTKPLASNGGVSSKPITRPILGN</sequence>
<proteinExistence type="predicted"/>
<organism evidence="3 4">
    <name type="scientific">Vreelandella neptunia</name>
    <dbReference type="NCBI Taxonomy" id="115551"/>
    <lineage>
        <taxon>Bacteria</taxon>
        <taxon>Pseudomonadati</taxon>
        <taxon>Pseudomonadota</taxon>
        <taxon>Gammaproteobacteria</taxon>
        <taxon>Oceanospirillales</taxon>
        <taxon>Halomonadaceae</taxon>
        <taxon>Vreelandella</taxon>
    </lineage>
</organism>
<dbReference type="RefSeq" id="WP_240719164.1">
    <property type="nucleotide sequence ID" value="NZ_JAKVTW010000013.1"/>
</dbReference>
<feature type="signal peptide" evidence="2">
    <location>
        <begin position="1"/>
        <end position="20"/>
    </location>
</feature>
<protein>
    <recommendedName>
        <fullName evidence="5">Secreted protein</fullName>
    </recommendedName>
</protein>
<dbReference type="Proteomes" id="UP001320609">
    <property type="component" value="Unassembled WGS sequence"/>
</dbReference>
<evidence type="ECO:0000256" key="2">
    <source>
        <dbReference type="SAM" id="SignalP"/>
    </source>
</evidence>
<evidence type="ECO:0008006" key="5">
    <source>
        <dbReference type="Google" id="ProtNLM"/>
    </source>
</evidence>
<name>A0ABS9S9V8_9GAMM</name>
<feature type="region of interest" description="Disordered" evidence="1">
    <location>
        <begin position="75"/>
        <end position="97"/>
    </location>
</feature>
<feature type="chain" id="PRO_5045680197" description="Secreted protein" evidence="2">
    <location>
        <begin position="21"/>
        <end position="97"/>
    </location>
</feature>
<gene>
    <name evidence="3" type="ORF">MLE19_16160</name>
</gene>
<accession>A0ABS9S9V8</accession>
<keyword evidence="2" id="KW-0732">Signal</keyword>
<evidence type="ECO:0000256" key="1">
    <source>
        <dbReference type="SAM" id="MobiDB-lite"/>
    </source>
</evidence>
<dbReference type="EMBL" id="JAKVTW010000013">
    <property type="protein sequence ID" value="MCH4812870.1"/>
    <property type="molecule type" value="Genomic_DNA"/>
</dbReference>